<dbReference type="VEuPathDB" id="TriTrypDB:TM35_000281600"/>
<sequence>MAEQTDSNIYARAAILKWLTDIFHVNYSSFADVESKDVAVLLHAIFSGSDEDGNREGTSVSLHDIQFCKNPTPTIRFLNAKRVLSLVHTLSSSMSNNNSNEKETGIARFAQSAVGNMTASAWIEGKAFVEELKMWRWIRAEAFKRRLEVRELESRVQLFLSGASNSGHEEVAEVDGIQANVDREASLETRSIPPCKRPREEETFPLVNGGKSLSAAEVIQGSEQKCTLTGSSHKESMAQVCKPAGVDALVMLQTEKVGEEEGVTPPVSNIACTGTAAAPLLLSVLDEVKKELEEQKNAAAAAATVASVPHGSEPCLSTDSHSSGPLCSRCLTCPTVFAAAIQQNYDAIERLESLRQVAVAACLKRDVTGLLNALTFA</sequence>
<protein>
    <submittedName>
        <fullName evidence="1">Uncharacterized protein</fullName>
    </submittedName>
</protein>
<comment type="caution">
    <text evidence="1">The sequence shown here is derived from an EMBL/GenBank/DDBJ whole genome shotgun (WGS) entry which is preliminary data.</text>
</comment>
<evidence type="ECO:0000313" key="1">
    <source>
        <dbReference type="EMBL" id="ORC86444.1"/>
    </source>
</evidence>
<name>A0A1X0NP09_9TRYP</name>
<reference evidence="1 2" key="1">
    <citation type="submission" date="2017-03" db="EMBL/GenBank/DDBJ databases">
        <title>An alternative strategy for trypanosome survival in the mammalian bloodstream revealed through genome and transcriptome analysis of the ubiquitous bovine parasite Trypanosoma (Megatrypanum) theileri.</title>
        <authorList>
            <person name="Kelly S."/>
            <person name="Ivens A."/>
            <person name="Mott A."/>
            <person name="O'Neill E."/>
            <person name="Emms D."/>
            <person name="Macleod O."/>
            <person name="Voorheis P."/>
            <person name="Matthews J."/>
            <person name="Matthews K."/>
            <person name="Carrington M."/>
        </authorList>
    </citation>
    <scope>NUCLEOTIDE SEQUENCE [LARGE SCALE GENOMIC DNA]</scope>
    <source>
        <strain evidence="1">Edinburgh</strain>
    </source>
</reference>
<dbReference type="GeneID" id="39987971"/>
<dbReference type="AlphaFoldDB" id="A0A1X0NP09"/>
<evidence type="ECO:0000313" key="2">
    <source>
        <dbReference type="Proteomes" id="UP000192257"/>
    </source>
</evidence>
<organism evidence="1 2">
    <name type="scientific">Trypanosoma theileri</name>
    <dbReference type="NCBI Taxonomy" id="67003"/>
    <lineage>
        <taxon>Eukaryota</taxon>
        <taxon>Discoba</taxon>
        <taxon>Euglenozoa</taxon>
        <taxon>Kinetoplastea</taxon>
        <taxon>Metakinetoplastina</taxon>
        <taxon>Trypanosomatida</taxon>
        <taxon>Trypanosomatidae</taxon>
        <taxon>Trypanosoma</taxon>
    </lineage>
</organism>
<keyword evidence="2" id="KW-1185">Reference proteome</keyword>
<gene>
    <name evidence="1" type="ORF">TM35_000281600</name>
</gene>
<accession>A0A1X0NP09</accession>
<dbReference type="RefSeq" id="XP_028880510.1">
    <property type="nucleotide sequence ID" value="XM_029028191.1"/>
</dbReference>
<dbReference type="Proteomes" id="UP000192257">
    <property type="component" value="Unassembled WGS sequence"/>
</dbReference>
<proteinExistence type="predicted"/>
<dbReference type="EMBL" id="NBCO01000028">
    <property type="protein sequence ID" value="ORC86444.1"/>
    <property type="molecule type" value="Genomic_DNA"/>
</dbReference>
<dbReference type="OrthoDB" id="273825at2759"/>